<dbReference type="PANTHER" id="PTHR48090">
    <property type="entry name" value="UNDECAPRENYL-PHOSPHATE 4-DEOXY-4-FORMAMIDO-L-ARABINOSE TRANSFERASE-RELATED"/>
    <property type="match status" value="1"/>
</dbReference>
<gene>
    <name evidence="3" type="primary">csbB</name>
    <name evidence="3" type="ORF">BHLFYP23_00160</name>
</gene>
<feature type="transmembrane region" description="Helical" evidence="1">
    <location>
        <begin position="264"/>
        <end position="289"/>
    </location>
</feature>
<dbReference type="PANTHER" id="PTHR48090:SF8">
    <property type="entry name" value="GLYCOSYLTRANSFERASE CSBB-RELATED"/>
    <property type="match status" value="1"/>
</dbReference>
<dbReference type="SUPFAM" id="SSF53448">
    <property type="entry name" value="Nucleotide-diphospho-sugar transferases"/>
    <property type="match status" value="1"/>
</dbReference>
<keyword evidence="1" id="KW-1133">Transmembrane helix</keyword>
<accession>A0A6N2U489</accession>
<feature type="domain" description="Glycosyltransferase 2-like" evidence="2">
    <location>
        <begin position="5"/>
        <end position="169"/>
    </location>
</feature>
<dbReference type="AlphaFoldDB" id="A0A6N2U489"/>
<protein>
    <submittedName>
        <fullName evidence="3">Glycosyltransferase CsbB</fullName>
        <ecNumber evidence="3">2.4.-.-</ecNumber>
    </submittedName>
</protein>
<dbReference type="Gene3D" id="3.90.550.10">
    <property type="entry name" value="Spore Coat Polysaccharide Biosynthesis Protein SpsA, Chain A"/>
    <property type="match status" value="1"/>
</dbReference>
<dbReference type="GO" id="GO:0005886">
    <property type="term" value="C:plasma membrane"/>
    <property type="evidence" value="ECO:0007669"/>
    <property type="project" value="TreeGrafter"/>
</dbReference>
<evidence type="ECO:0000256" key="1">
    <source>
        <dbReference type="SAM" id="Phobius"/>
    </source>
</evidence>
<dbReference type="EMBL" id="CACRSY010000012">
    <property type="protein sequence ID" value="VYT10276.1"/>
    <property type="molecule type" value="Genomic_DNA"/>
</dbReference>
<dbReference type="InterPro" id="IPR029044">
    <property type="entry name" value="Nucleotide-diphossugar_trans"/>
</dbReference>
<organism evidence="3">
    <name type="scientific">Blautia hansenii</name>
    <name type="common">Ruminococcus hansenii</name>
    <dbReference type="NCBI Taxonomy" id="1322"/>
    <lineage>
        <taxon>Bacteria</taxon>
        <taxon>Bacillati</taxon>
        <taxon>Bacillota</taxon>
        <taxon>Clostridia</taxon>
        <taxon>Lachnospirales</taxon>
        <taxon>Lachnospiraceae</taxon>
        <taxon>Blautia</taxon>
    </lineage>
</organism>
<dbReference type="Pfam" id="PF00535">
    <property type="entry name" value="Glycos_transf_2"/>
    <property type="match status" value="1"/>
</dbReference>
<dbReference type="InterPro" id="IPR001173">
    <property type="entry name" value="Glyco_trans_2-like"/>
</dbReference>
<dbReference type="RefSeq" id="WP_117466846.1">
    <property type="nucleotide sequence ID" value="NZ_CACRSY010000012.1"/>
</dbReference>
<sequence>MDKISIVIPCFNEEEAIPVYYMEMKKIMKEMSYVGFELFFVDDGSSDRTLQELRALSDKDERCNYLSFSRNFGKEAAIYAGLSHITGNYGVVMDVDLQDPPALLAKMYELLQSEDWDCVATKRGDRKGEPKIRSFLSDSFYKVINKMSKTEIVNGARDFRMMKRTMVDAVLSMSEYNRFSKGIFQWVGFRTTWLEFPNTSRCAGTTKWSLRKLVAYSLEGITGFSVAPLSLASVAGVAFCGISFLLIIFIIIRTLAFGDPVPGWPSLVCILFFVSGIQLFCTGIVGQYLSKTYLETKHRPLYILKESHEQKEDTDEENRKN</sequence>
<evidence type="ECO:0000259" key="2">
    <source>
        <dbReference type="Pfam" id="PF00535"/>
    </source>
</evidence>
<dbReference type="InterPro" id="IPR050256">
    <property type="entry name" value="Glycosyltransferase_2"/>
</dbReference>
<feature type="transmembrane region" description="Helical" evidence="1">
    <location>
        <begin position="229"/>
        <end position="252"/>
    </location>
</feature>
<dbReference type="CDD" id="cd04187">
    <property type="entry name" value="DPM1_like_bac"/>
    <property type="match status" value="1"/>
</dbReference>
<keyword evidence="3" id="KW-0328">Glycosyltransferase</keyword>
<evidence type="ECO:0000313" key="3">
    <source>
        <dbReference type="EMBL" id="VYT10276.1"/>
    </source>
</evidence>
<keyword evidence="1" id="KW-0812">Transmembrane</keyword>
<dbReference type="GO" id="GO:0016757">
    <property type="term" value="F:glycosyltransferase activity"/>
    <property type="evidence" value="ECO:0007669"/>
    <property type="project" value="UniProtKB-KW"/>
</dbReference>
<name>A0A6N2U489_BLAHA</name>
<reference evidence="3" key="1">
    <citation type="submission" date="2019-11" db="EMBL/GenBank/DDBJ databases">
        <authorList>
            <person name="Feng L."/>
        </authorList>
    </citation>
    <scope>NUCLEOTIDE SEQUENCE</scope>
    <source>
        <strain evidence="3">BhanseniiLFYP23</strain>
    </source>
</reference>
<keyword evidence="1" id="KW-0472">Membrane</keyword>
<keyword evidence="3" id="KW-0808">Transferase</keyword>
<proteinExistence type="predicted"/>
<dbReference type="EC" id="2.4.-.-" evidence="3"/>